<dbReference type="InterPro" id="IPR051541">
    <property type="entry name" value="PTS_SugarTrans_NitroReg"/>
</dbReference>
<dbReference type="Gene3D" id="3.40.930.10">
    <property type="entry name" value="Mannitol-specific EII, Chain A"/>
    <property type="match status" value="1"/>
</dbReference>
<dbReference type="RefSeq" id="WP_077322957.1">
    <property type="nucleotide sequence ID" value="NZ_CABEHT010000001.1"/>
</dbReference>
<protein>
    <submittedName>
        <fullName evidence="2">PTS system galactitol-specific transporter subunit IIA</fullName>
    </submittedName>
</protein>
<accession>A0A4U9XGZ8</accession>
<organism evidence="2 3">
    <name type="scientific">Streptococcus pseudoporcinus</name>
    <dbReference type="NCBI Taxonomy" id="361101"/>
    <lineage>
        <taxon>Bacteria</taxon>
        <taxon>Bacillati</taxon>
        <taxon>Bacillota</taxon>
        <taxon>Bacilli</taxon>
        <taxon>Lactobacillales</taxon>
        <taxon>Streptococcaceae</taxon>
        <taxon>Streptococcus</taxon>
    </lineage>
</organism>
<dbReference type="InterPro" id="IPR002178">
    <property type="entry name" value="PTS_EIIA_type-2_dom"/>
</dbReference>
<sequence>MDENLIFLQVSGIETAEEALTYLGNRLREQQFVKDTFVPAIIERENVFPTGLQFEDYGVALPHTDAQHVTQTQVALMTLEKPVTFTQMASKDQEVAVQLIVMLAIKEAHSQLEMLQTLMGVLQDRDLVHRILACYANQQGQVLELLSSHHIL</sequence>
<reference evidence="2 3" key="1">
    <citation type="submission" date="2019-05" db="EMBL/GenBank/DDBJ databases">
        <authorList>
            <consortium name="Pathogen Informatics"/>
        </authorList>
    </citation>
    <scope>NUCLEOTIDE SEQUENCE [LARGE SCALE GENOMIC DNA]</scope>
    <source>
        <strain evidence="2 3">NCTC5386</strain>
    </source>
</reference>
<dbReference type="PROSITE" id="PS51094">
    <property type="entry name" value="PTS_EIIA_TYPE_2"/>
    <property type="match status" value="1"/>
</dbReference>
<dbReference type="PANTHER" id="PTHR47738">
    <property type="entry name" value="PTS SYSTEM FRUCTOSE-LIKE EIIA COMPONENT-RELATED"/>
    <property type="match status" value="1"/>
</dbReference>
<evidence type="ECO:0000259" key="1">
    <source>
        <dbReference type="PROSITE" id="PS51094"/>
    </source>
</evidence>
<feature type="domain" description="PTS EIIA type-2" evidence="1">
    <location>
        <begin position="1"/>
        <end position="149"/>
    </location>
</feature>
<gene>
    <name evidence="2" type="primary">licR_2</name>
    <name evidence="2" type="ORF">NCTC5386_00203</name>
</gene>
<proteinExistence type="predicted"/>
<evidence type="ECO:0000313" key="2">
    <source>
        <dbReference type="EMBL" id="VTS12393.1"/>
    </source>
</evidence>
<name>A0A4U9XGZ8_9STRE</name>
<evidence type="ECO:0000313" key="3">
    <source>
        <dbReference type="Proteomes" id="UP000394068"/>
    </source>
</evidence>
<dbReference type="EMBL" id="CABEHT010000001">
    <property type="protein sequence ID" value="VTS12393.1"/>
    <property type="molecule type" value="Genomic_DNA"/>
</dbReference>
<dbReference type="PANTHER" id="PTHR47738:SF3">
    <property type="entry name" value="PHOSPHOTRANSFERASE SYSTEM MANNITOL_FRUCTOSE-SPECIFIC IIA DOMAIN CONTAINING PROTEIN"/>
    <property type="match status" value="1"/>
</dbReference>
<dbReference type="AlphaFoldDB" id="A0A4U9XGZ8"/>
<dbReference type="Proteomes" id="UP000394068">
    <property type="component" value="Unassembled WGS sequence"/>
</dbReference>
<dbReference type="Pfam" id="PF00359">
    <property type="entry name" value="PTS_EIIA_2"/>
    <property type="match status" value="1"/>
</dbReference>
<dbReference type="InterPro" id="IPR016152">
    <property type="entry name" value="PTrfase/Anion_transptr"/>
</dbReference>
<dbReference type="SUPFAM" id="SSF55804">
    <property type="entry name" value="Phoshotransferase/anion transport protein"/>
    <property type="match status" value="1"/>
</dbReference>
<dbReference type="CDD" id="cd00211">
    <property type="entry name" value="PTS_IIA_fru"/>
    <property type="match status" value="1"/>
</dbReference>